<accession>C1BN24</accession>
<evidence type="ECO:0000256" key="3">
    <source>
        <dbReference type="ARBA" id="ARBA00022448"/>
    </source>
</evidence>
<keyword evidence="3" id="KW-0813">Transport</keyword>
<evidence type="ECO:0000256" key="5">
    <source>
        <dbReference type="ARBA" id="ARBA00022781"/>
    </source>
</evidence>
<dbReference type="GO" id="GO:0045259">
    <property type="term" value="C:proton-transporting ATP synthase complex"/>
    <property type="evidence" value="ECO:0007669"/>
    <property type="project" value="UniProtKB-KW"/>
</dbReference>
<evidence type="ECO:0000256" key="2">
    <source>
        <dbReference type="ARBA" id="ARBA00005895"/>
    </source>
</evidence>
<evidence type="ECO:0000313" key="11">
    <source>
        <dbReference type="EMBL" id="ACO10427.1"/>
    </source>
</evidence>
<dbReference type="PANTHER" id="PTHR13080">
    <property type="entry name" value="ATP SYNTHASE F CHAIN, MITOCHONDRIAL-RELATED"/>
    <property type="match status" value="1"/>
</dbReference>
<evidence type="ECO:0000256" key="4">
    <source>
        <dbReference type="ARBA" id="ARBA00022547"/>
    </source>
</evidence>
<comment type="similarity">
    <text evidence="2">Belongs to the ATPase F chain family.</text>
</comment>
<evidence type="ECO:0000256" key="1">
    <source>
        <dbReference type="ARBA" id="ARBA00004325"/>
    </source>
</evidence>
<feature type="transmembrane region" description="Helical" evidence="10">
    <location>
        <begin position="75"/>
        <end position="96"/>
    </location>
</feature>
<reference evidence="11" key="1">
    <citation type="submission" date="2009-03" db="EMBL/GenBank/DDBJ databases">
        <title>Caligus rogercresseyi ESTs and full-length cDNAs.</title>
        <authorList>
            <person name="Yasuike M."/>
            <person name="von Schalburg K."/>
            <person name="Cooper G."/>
            <person name="Leong J."/>
            <person name="Jones S.R.M."/>
            <person name="Koop B.F."/>
        </authorList>
    </citation>
    <scope>NUCLEOTIDE SEQUENCE</scope>
    <source>
        <tissue evidence="11">Whole body</tissue>
    </source>
</reference>
<keyword evidence="5" id="KW-0375">Hydrogen ion transport</keyword>
<gene>
    <name evidence="11" type="primary">ATPK</name>
</gene>
<evidence type="ECO:0000256" key="8">
    <source>
        <dbReference type="ARBA" id="ARBA00023136"/>
    </source>
</evidence>
<evidence type="ECO:0000256" key="7">
    <source>
        <dbReference type="ARBA" id="ARBA00023128"/>
    </source>
</evidence>
<keyword evidence="9" id="KW-0066">ATP synthesis</keyword>
<dbReference type="GO" id="GO:0046933">
    <property type="term" value="F:proton-transporting ATP synthase activity, rotational mechanism"/>
    <property type="evidence" value="ECO:0007669"/>
    <property type="project" value="TreeGrafter"/>
</dbReference>
<dbReference type="EMBL" id="BT076003">
    <property type="protein sequence ID" value="ACO10427.1"/>
    <property type="molecule type" value="mRNA"/>
</dbReference>
<name>C1BN24_CALRO</name>
<keyword evidence="6" id="KW-0406">Ion transport</keyword>
<dbReference type="InterPro" id="IPR019344">
    <property type="entry name" value="F1F0-ATPsyn_F_prd"/>
</dbReference>
<protein>
    <submittedName>
        <fullName evidence="11">ATP synthase subunit f, mitochondrial</fullName>
    </submittedName>
</protein>
<keyword evidence="4" id="KW-0138">CF(0)</keyword>
<evidence type="ECO:0000256" key="6">
    <source>
        <dbReference type="ARBA" id="ARBA00023065"/>
    </source>
</evidence>
<sequence>MFGIGELPKEYNRAVHGPYDPAVFYGKKDTKLADVKIKELPGWLSRRSLSPVAMGRAVSRGYWRWAHKYYFPRNAGAAAFIQAIAFTSFVSYLVNYDRIKHHINRKYHW</sequence>
<proteinExistence type="evidence at transcript level"/>
<dbReference type="Pfam" id="PF10206">
    <property type="entry name" value="WRW"/>
    <property type="match status" value="1"/>
</dbReference>
<evidence type="ECO:0000256" key="10">
    <source>
        <dbReference type="SAM" id="Phobius"/>
    </source>
</evidence>
<comment type="subcellular location">
    <subcellularLocation>
        <location evidence="1">Mitochondrion membrane</location>
    </subcellularLocation>
</comment>
<dbReference type="GO" id="GO:0031966">
    <property type="term" value="C:mitochondrial membrane"/>
    <property type="evidence" value="ECO:0007669"/>
    <property type="project" value="UniProtKB-SubCell"/>
</dbReference>
<keyword evidence="10" id="KW-0812">Transmembrane</keyword>
<keyword evidence="7" id="KW-0496">Mitochondrion</keyword>
<dbReference type="AlphaFoldDB" id="C1BN24"/>
<dbReference type="PANTHER" id="PTHR13080:SF20">
    <property type="entry name" value="ATP SYNTHASE SUBUNIT F, MITOCHONDRIAL-RELATED"/>
    <property type="match status" value="1"/>
</dbReference>
<evidence type="ECO:0000256" key="9">
    <source>
        <dbReference type="ARBA" id="ARBA00023310"/>
    </source>
</evidence>
<keyword evidence="10" id="KW-1133">Transmembrane helix</keyword>
<dbReference type="GO" id="GO:0042776">
    <property type="term" value="P:proton motive force-driven mitochondrial ATP synthesis"/>
    <property type="evidence" value="ECO:0007669"/>
    <property type="project" value="TreeGrafter"/>
</dbReference>
<keyword evidence="8 10" id="KW-0472">Membrane</keyword>
<organism evidence="11">
    <name type="scientific">Caligus rogercresseyi</name>
    <name type="common">Sea louse</name>
    <dbReference type="NCBI Taxonomy" id="217165"/>
    <lineage>
        <taxon>Eukaryota</taxon>
        <taxon>Metazoa</taxon>
        <taxon>Ecdysozoa</taxon>
        <taxon>Arthropoda</taxon>
        <taxon>Crustacea</taxon>
        <taxon>Multicrustacea</taxon>
        <taxon>Hexanauplia</taxon>
        <taxon>Copepoda</taxon>
        <taxon>Siphonostomatoida</taxon>
        <taxon>Caligidae</taxon>
        <taxon>Caligus</taxon>
    </lineage>
</organism>